<dbReference type="AlphaFoldDB" id="A0A163GXJ9"/>
<accession>A0A163GXJ9</accession>
<evidence type="ECO:0000313" key="3">
    <source>
        <dbReference type="Proteomes" id="UP000076837"/>
    </source>
</evidence>
<reference evidence="2 3" key="1">
    <citation type="journal article" date="2016" name="Sci. Rep.">
        <title>Draft genome sequencing and secretome analysis of fungal phytopathogen Ascochyta rabiei provides insight into the necrotrophic effector repertoire.</title>
        <authorList>
            <person name="Verma S."/>
            <person name="Gazara R.K."/>
            <person name="Nizam S."/>
            <person name="Parween S."/>
            <person name="Chattopadhyay D."/>
            <person name="Verma P.K."/>
        </authorList>
    </citation>
    <scope>NUCLEOTIDE SEQUENCE [LARGE SCALE GENOMIC DNA]</scope>
    <source>
        <strain evidence="2 3">ArDII</strain>
    </source>
</reference>
<dbReference type="Proteomes" id="UP000076837">
    <property type="component" value="Unassembled WGS sequence"/>
</dbReference>
<evidence type="ECO:0008006" key="4">
    <source>
        <dbReference type="Google" id="ProtNLM"/>
    </source>
</evidence>
<protein>
    <recommendedName>
        <fullName evidence="4">BTB domain-containing protein</fullName>
    </recommendedName>
</protein>
<evidence type="ECO:0000313" key="2">
    <source>
        <dbReference type="EMBL" id="KZM25053.1"/>
    </source>
</evidence>
<organism evidence="2 3">
    <name type="scientific">Didymella rabiei</name>
    <name type="common">Chickpea ascochyta blight fungus</name>
    <name type="synonym">Mycosphaerella rabiei</name>
    <dbReference type="NCBI Taxonomy" id="5454"/>
    <lineage>
        <taxon>Eukaryota</taxon>
        <taxon>Fungi</taxon>
        <taxon>Dikarya</taxon>
        <taxon>Ascomycota</taxon>
        <taxon>Pezizomycotina</taxon>
        <taxon>Dothideomycetes</taxon>
        <taxon>Pleosporomycetidae</taxon>
        <taxon>Pleosporales</taxon>
        <taxon>Pleosporineae</taxon>
        <taxon>Didymellaceae</taxon>
        <taxon>Ascochyta</taxon>
    </lineage>
</organism>
<feature type="region of interest" description="Disordered" evidence="1">
    <location>
        <begin position="21"/>
        <end position="40"/>
    </location>
</feature>
<evidence type="ECO:0000256" key="1">
    <source>
        <dbReference type="SAM" id="MobiDB-lite"/>
    </source>
</evidence>
<dbReference type="EMBL" id="JYNV01000142">
    <property type="protein sequence ID" value="KZM25053.1"/>
    <property type="molecule type" value="Genomic_DNA"/>
</dbReference>
<sequence>MAAPASTAATATIEDLTLRYGSVPHHRKQQNQPNPPHSMLMRDDVVKIDIGPDRMECFVHPRLLLEHPEYFKRALTGSWKEAAARNRAG</sequence>
<gene>
    <name evidence="2" type="ORF">ST47_g3801</name>
</gene>
<keyword evidence="3" id="KW-1185">Reference proteome</keyword>
<comment type="caution">
    <text evidence="2">The sequence shown here is derived from an EMBL/GenBank/DDBJ whole genome shotgun (WGS) entry which is preliminary data.</text>
</comment>
<proteinExistence type="predicted"/>
<name>A0A163GXJ9_DIDRA</name>